<proteinExistence type="predicted"/>
<gene>
    <name evidence="4" type="ORF">FNH08_16180</name>
</gene>
<protein>
    <submittedName>
        <fullName evidence="4">Acyl carrier protein</fullName>
    </submittedName>
</protein>
<dbReference type="PROSITE" id="PS00012">
    <property type="entry name" value="PHOSPHOPANTETHEINE"/>
    <property type="match status" value="1"/>
</dbReference>
<keyword evidence="5" id="KW-1185">Reference proteome</keyword>
<dbReference type="InterPro" id="IPR006162">
    <property type="entry name" value="Ppantetheine_attach_site"/>
</dbReference>
<evidence type="ECO:0000313" key="4">
    <source>
        <dbReference type="EMBL" id="MPY58644.1"/>
    </source>
</evidence>
<accession>A0A5N8XHE1</accession>
<dbReference type="Pfam" id="PF00550">
    <property type="entry name" value="PP-binding"/>
    <property type="match status" value="1"/>
</dbReference>
<feature type="domain" description="Carrier" evidence="3">
    <location>
        <begin position="1"/>
        <end position="78"/>
    </location>
</feature>
<evidence type="ECO:0000256" key="1">
    <source>
        <dbReference type="ARBA" id="ARBA00022450"/>
    </source>
</evidence>
<organism evidence="4 5">
    <name type="scientific">Streptomyces spongiae</name>
    <dbReference type="NCBI Taxonomy" id="565072"/>
    <lineage>
        <taxon>Bacteria</taxon>
        <taxon>Bacillati</taxon>
        <taxon>Actinomycetota</taxon>
        <taxon>Actinomycetes</taxon>
        <taxon>Kitasatosporales</taxon>
        <taxon>Streptomycetaceae</taxon>
        <taxon>Streptomyces</taxon>
    </lineage>
</organism>
<evidence type="ECO:0000256" key="2">
    <source>
        <dbReference type="ARBA" id="ARBA00022553"/>
    </source>
</evidence>
<comment type="caution">
    <text evidence="4">The sequence shown here is derived from an EMBL/GenBank/DDBJ whole genome shotgun (WGS) entry which is preliminary data.</text>
</comment>
<dbReference type="AlphaFoldDB" id="A0A5N8XHE1"/>
<dbReference type="InterPro" id="IPR009081">
    <property type="entry name" value="PP-bd_ACP"/>
</dbReference>
<dbReference type="Gene3D" id="1.10.1200.10">
    <property type="entry name" value="ACP-like"/>
    <property type="match status" value="1"/>
</dbReference>
<evidence type="ECO:0000313" key="5">
    <source>
        <dbReference type="Proteomes" id="UP000400924"/>
    </source>
</evidence>
<evidence type="ECO:0000259" key="3">
    <source>
        <dbReference type="PROSITE" id="PS50075"/>
    </source>
</evidence>
<dbReference type="EMBL" id="VJZC01000094">
    <property type="protein sequence ID" value="MPY58644.1"/>
    <property type="molecule type" value="Genomic_DNA"/>
</dbReference>
<keyword evidence="1" id="KW-0596">Phosphopantetheine</keyword>
<sequence>MDAWVVRKLAVLSIPPRPPGEITAQQSLTEDLGVDSLAFIEALVSFEEEFGVRLDEDRLLLSSYAKVQDLIDHLHASRAR</sequence>
<reference evidence="4 5" key="1">
    <citation type="submission" date="2019-07" db="EMBL/GenBank/DDBJ databases">
        <title>New species of Amycolatopsis and Streptomyces.</title>
        <authorList>
            <person name="Duangmal K."/>
            <person name="Teo W.F.A."/>
            <person name="Lipun K."/>
        </authorList>
    </citation>
    <scope>NUCLEOTIDE SEQUENCE [LARGE SCALE GENOMIC DNA]</scope>
    <source>
        <strain evidence="4 5">NBRC 106415</strain>
    </source>
</reference>
<dbReference type="Proteomes" id="UP000400924">
    <property type="component" value="Unassembled WGS sequence"/>
</dbReference>
<dbReference type="PROSITE" id="PS50075">
    <property type="entry name" value="CARRIER"/>
    <property type="match status" value="1"/>
</dbReference>
<dbReference type="SUPFAM" id="SSF47336">
    <property type="entry name" value="ACP-like"/>
    <property type="match status" value="1"/>
</dbReference>
<name>A0A5N8XHE1_9ACTN</name>
<dbReference type="InterPro" id="IPR036736">
    <property type="entry name" value="ACP-like_sf"/>
</dbReference>
<keyword evidence="2" id="KW-0597">Phosphoprotein</keyword>